<dbReference type="PANTHER" id="PTHR37424">
    <property type="entry name" value="BACTERIOFERRITIN-ASSOCIATED FERREDOXIN"/>
    <property type="match status" value="1"/>
</dbReference>
<keyword evidence="4" id="KW-0249">Electron transport</keyword>
<protein>
    <recommendedName>
        <fullName evidence="7">Bacterioferritin-associated ferredoxin</fullName>
    </recommendedName>
</protein>
<accession>A0A3M9X3H5</accession>
<dbReference type="Pfam" id="PF04324">
    <property type="entry name" value="Fer2_BFD"/>
    <property type="match status" value="1"/>
</dbReference>
<keyword evidence="6" id="KW-0411">Iron-sulfur</keyword>
<dbReference type="Gene3D" id="1.10.10.1100">
    <property type="entry name" value="BFD-like [2Fe-2S]-binding domain"/>
    <property type="match status" value="1"/>
</dbReference>
<dbReference type="InterPro" id="IPR052371">
    <property type="entry name" value="BFD-associated_ferredoxin"/>
</dbReference>
<dbReference type="GO" id="GO:0046872">
    <property type="term" value="F:metal ion binding"/>
    <property type="evidence" value="ECO:0007669"/>
    <property type="project" value="UniProtKB-KW"/>
</dbReference>
<keyword evidence="2" id="KW-0001">2Fe-2S</keyword>
<keyword evidence="5" id="KW-0408">Iron</keyword>
<dbReference type="GO" id="GO:0051537">
    <property type="term" value="F:2 iron, 2 sulfur cluster binding"/>
    <property type="evidence" value="ECO:0007669"/>
    <property type="project" value="UniProtKB-KW"/>
</dbReference>
<evidence type="ECO:0000313" key="11">
    <source>
        <dbReference type="Proteomes" id="UP000275436"/>
    </source>
</evidence>
<dbReference type="InterPro" id="IPR041854">
    <property type="entry name" value="BFD-like_2Fe2S-bd_dom_sf"/>
</dbReference>
<feature type="domain" description="BFD-like [2Fe-2S]-binding" evidence="9">
    <location>
        <begin position="2"/>
        <end position="52"/>
    </location>
</feature>
<evidence type="ECO:0000256" key="5">
    <source>
        <dbReference type="ARBA" id="ARBA00023004"/>
    </source>
</evidence>
<evidence type="ECO:0000256" key="7">
    <source>
        <dbReference type="ARBA" id="ARBA00039386"/>
    </source>
</evidence>
<keyword evidence="3" id="KW-0479">Metal-binding</keyword>
<evidence type="ECO:0000313" key="10">
    <source>
        <dbReference type="EMBL" id="RNJ42463.1"/>
    </source>
</evidence>
<evidence type="ECO:0000256" key="2">
    <source>
        <dbReference type="ARBA" id="ARBA00022714"/>
    </source>
</evidence>
<comment type="caution">
    <text evidence="10">The sequence shown here is derived from an EMBL/GenBank/DDBJ whole genome shotgun (WGS) entry which is preliminary data.</text>
</comment>
<evidence type="ECO:0000256" key="4">
    <source>
        <dbReference type="ARBA" id="ARBA00022982"/>
    </source>
</evidence>
<proteinExistence type="inferred from homology"/>
<sequence>MIVCSCNVLTDQDVRSAVKAGRRRSTSQIYGRLGCSPKCGRCALTIRRLMDEALGTTHAASCRGFARPSQILTRLPPADFLAVLRAIFD</sequence>
<comment type="similarity">
    <text evidence="8">Belongs to the Bfd family.</text>
</comment>
<dbReference type="Proteomes" id="UP000275436">
    <property type="component" value="Unassembled WGS sequence"/>
</dbReference>
<evidence type="ECO:0000256" key="6">
    <source>
        <dbReference type="ARBA" id="ARBA00023014"/>
    </source>
</evidence>
<keyword evidence="1" id="KW-0813">Transport</keyword>
<evidence type="ECO:0000256" key="3">
    <source>
        <dbReference type="ARBA" id="ARBA00022723"/>
    </source>
</evidence>
<dbReference type="RefSeq" id="WP_123169814.1">
    <property type="nucleotide sequence ID" value="NZ_QKOD01000011.1"/>
</dbReference>
<evidence type="ECO:0000256" key="1">
    <source>
        <dbReference type="ARBA" id="ARBA00022448"/>
    </source>
</evidence>
<dbReference type="EMBL" id="QKOD01000011">
    <property type="protein sequence ID" value="RNJ42463.1"/>
    <property type="molecule type" value="Genomic_DNA"/>
</dbReference>
<dbReference type="PANTHER" id="PTHR37424:SF1">
    <property type="entry name" value="BACTERIOFERRITIN-ASSOCIATED FERREDOXIN"/>
    <property type="match status" value="1"/>
</dbReference>
<gene>
    <name evidence="10" type="ORF">DNR46_29255</name>
</gene>
<evidence type="ECO:0000256" key="8">
    <source>
        <dbReference type="ARBA" id="ARBA00046332"/>
    </source>
</evidence>
<dbReference type="AlphaFoldDB" id="A0A3M9X3H5"/>
<organism evidence="10 11">
    <name type="scientific">Mesorhizobium japonicum</name>
    <dbReference type="NCBI Taxonomy" id="2066070"/>
    <lineage>
        <taxon>Bacteria</taxon>
        <taxon>Pseudomonadati</taxon>
        <taxon>Pseudomonadota</taxon>
        <taxon>Alphaproteobacteria</taxon>
        <taxon>Hyphomicrobiales</taxon>
        <taxon>Phyllobacteriaceae</taxon>
        <taxon>Mesorhizobium</taxon>
    </lineage>
</organism>
<dbReference type="InterPro" id="IPR007419">
    <property type="entry name" value="BFD-like_2Fe2S-bd_dom"/>
</dbReference>
<evidence type="ECO:0000259" key="9">
    <source>
        <dbReference type="Pfam" id="PF04324"/>
    </source>
</evidence>
<name>A0A3M9X3H5_9HYPH</name>
<reference evidence="10 11" key="1">
    <citation type="journal article" date="2018" name="Mol. Plant Microbe Interact.">
        <title>Taxonomically Different Co-Microsymbionts of a Relict Legume, Oxytropis popoviana, Have Complementary Sets of Symbiotic Genes and Together Increase the Efficiency of Plant Nodulation.</title>
        <authorList>
            <person name="Safronova V."/>
            <person name="Belimov A."/>
            <person name="Sazanova A."/>
            <person name="Chirak E."/>
            <person name="Verkhozina A."/>
            <person name="Kuznetsova I."/>
            <person name="Andronov E."/>
            <person name="Puhalsky J."/>
            <person name="Tikhonovich I."/>
        </authorList>
    </citation>
    <scope>NUCLEOTIDE SEQUENCE [LARGE SCALE GENOMIC DNA]</scope>
    <source>
        <strain evidence="10 11">Opo-235</strain>
    </source>
</reference>